<gene>
    <name evidence="4" type="ORF">Nepgr_032522</name>
</gene>
<name>A0AAD3TK85_NEPGR</name>
<proteinExistence type="predicted"/>
<comment type="caution">
    <text evidence="4">The sequence shown here is derived from an EMBL/GenBank/DDBJ whole genome shotgun (WGS) entry which is preliminary data.</text>
</comment>
<feature type="region of interest" description="Disordered" evidence="2">
    <location>
        <begin position="1"/>
        <end position="37"/>
    </location>
</feature>
<dbReference type="Pfam" id="PF03807">
    <property type="entry name" value="F420_oxidored"/>
    <property type="match status" value="1"/>
</dbReference>
<dbReference type="GO" id="GO:0008977">
    <property type="term" value="F:prephenate dehydrogenase (NAD+) activity"/>
    <property type="evidence" value="ECO:0007669"/>
    <property type="project" value="InterPro"/>
</dbReference>
<dbReference type="GO" id="GO:0033730">
    <property type="term" value="F:arogenate dehydrogenase (NADP+) activity"/>
    <property type="evidence" value="ECO:0007669"/>
    <property type="project" value="InterPro"/>
</dbReference>
<dbReference type="InterPro" id="IPR008927">
    <property type="entry name" value="6-PGluconate_DH-like_C_sf"/>
</dbReference>
<reference evidence="4" key="1">
    <citation type="submission" date="2023-05" db="EMBL/GenBank/DDBJ databases">
        <title>Nepenthes gracilis genome sequencing.</title>
        <authorList>
            <person name="Fukushima K."/>
        </authorList>
    </citation>
    <scope>NUCLEOTIDE SEQUENCE</scope>
    <source>
        <strain evidence="4">SING2019-196</strain>
    </source>
</reference>
<dbReference type="PROSITE" id="PS51176">
    <property type="entry name" value="PDH_ADH"/>
    <property type="match status" value="1"/>
</dbReference>
<dbReference type="PIRSF" id="PIRSF036577">
    <property type="entry name" value="PDH_ADH_plant"/>
    <property type="match status" value="1"/>
</dbReference>
<feature type="compositionally biased region" description="Polar residues" evidence="2">
    <location>
        <begin position="360"/>
        <end position="374"/>
    </location>
</feature>
<evidence type="ECO:0000259" key="3">
    <source>
        <dbReference type="PROSITE" id="PS51176"/>
    </source>
</evidence>
<feature type="domain" description="Prephenate/arogenate dehydrogenase" evidence="3">
    <location>
        <begin position="83"/>
        <end position="360"/>
    </location>
</feature>
<dbReference type="GO" id="GO:0004665">
    <property type="term" value="F:prephenate dehydrogenase (NADP+) activity"/>
    <property type="evidence" value="ECO:0007669"/>
    <property type="project" value="InterPro"/>
</dbReference>
<feature type="compositionally biased region" description="Low complexity" evidence="2">
    <location>
        <begin position="1"/>
        <end position="15"/>
    </location>
</feature>
<dbReference type="EMBL" id="BSYO01000038">
    <property type="protein sequence ID" value="GMH30679.1"/>
    <property type="molecule type" value="Genomic_DNA"/>
</dbReference>
<dbReference type="InterPro" id="IPR028939">
    <property type="entry name" value="P5C_Rdtase_cat_N"/>
</dbReference>
<keyword evidence="1" id="KW-0560">Oxidoreductase</keyword>
<dbReference type="Proteomes" id="UP001279734">
    <property type="component" value="Unassembled WGS sequence"/>
</dbReference>
<dbReference type="PANTHER" id="PTHR43207">
    <property type="entry name" value="AROGENATE DEHYDROGENASE-RELATED"/>
    <property type="match status" value="1"/>
</dbReference>
<accession>A0AAD3TK85</accession>
<evidence type="ECO:0000313" key="5">
    <source>
        <dbReference type="Proteomes" id="UP001279734"/>
    </source>
</evidence>
<sequence>MCSLSSLHSSSAVSAPPTPSPPLSLSPHSHQIHLHPPPTRFPHQCRCHRRHVGGGLLIRSVDAAQPYDYEAKLSNFHSSYGKLKIGIIGFGNYGQFLAKTLVRQGHSVLAHSRSNYSRIAGNIGVSFFSDPNDLCEEHPEVILLCTSIISTESVLRSLPLQRLKRSTLFVDVLSVKEFPRSLFLQILPPDFDILCSHPMFGPESGKNGWSGLPFVYDKVRIGKDDARIRRCENFIDVFRTEGCRLVEMSCAEHDRYAAGTQFITHMMGRVLEKLNLEDTPINTKGYESLLNLVENTARDSFELFYGLFLYNKNAMEQLERMDLAYEMVKKQLFGHLHGLLRRQLFEGSEMEFKSEKETDTPLSSDASQNGSAFQNGDAFVSSADINNVQRT</sequence>
<dbReference type="Gene3D" id="3.40.50.720">
    <property type="entry name" value="NAD(P)-binding Rossmann-like Domain"/>
    <property type="match status" value="1"/>
</dbReference>
<dbReference type="InterPro" id="IPR059064">
    <property type="entry name" value="TYRAAT2_C"/>
</dbReference>
<feature type="region of interest" description="Disordered" evidence="2">
    <location>
        <begin position="351"/>
        <end position="378"/>
    </location>
</feature>
<organism evidence="4 5">
    <name type="scientific">Nepenthes gracilis</name>
    <name type="common">Slender pitcher plant</name>
    <dbReference type="NCBI Taxonomy" id="150966"/>
    <lineage>
        <taxon>Eukaryota</taxon>
        <taxon>Viridiplantae</taxon>
        <taxon>Streptophyta</taxon>
        <taxon>Embryophyta</taxon>
        <taxon>Tracheophyta</taxon>
        <taxon>Spermatophyta</taxon>
        <taxon>Magnoliopsida</taxon>
        <taxon>eudicotyledons</taxon>
        <taxon>Gunneridae</taxon>
        <taxon>Pentapetalae</taxon>
        <taxon>Caryophyllales</taxon>
        <taxon>Nepenthaceae</taxon>
        <taxon>Nepenthes</taxon>
    </lineage>
</organism>
<dbReference type="InterPro" id="IPR003099">
    <property type="entry name" value="Prephen_DH"/>
</dbReference>
<dbReference type="PANTHER" id="PTHR43207:SF4">
    <property type="entry name" value="AROGENATE DEHYDROGENASE 2, CHLOROPLASTIC"/>
    <property type="match status" value="1"/>
</dbReference>
<dbReference type="InterPro" id="IPR012070">
    <property type="entry name" value="Arogenate_DH_2"/>
</dbReference>
<dbReference type="InterPro" id="IPR036291">
    <property type="entry name" value="NAD(P)-bd_dom_sf"/>
</dbReference>
<dbReference type="SUPFAM" id="SSF48179">
    <property type="entry name" value="6-phosphogluconate dehydrogenase C-terminal domain-like"/>
    <property type="match status" value="1"/>
</dbReference>
<dbReference type="AlphaFoldDB" id="A0AAD3TK85"/>
<keyword evidence="5" id="KW-1185">Reference proteome</keyword>
<dbReference type="GO" id="GO:0006571">
    <property type="term" value="P:tyrosine biosynthetic process"/>
    <property type="evidence" value="ECO:0007669"/>
    <property type="project" value="InterPro"/>
</dbReference>
<evidence type="ECO:0000256" key="2">
    <source>
        <dbReference type="SAM" id="MobiDB-lite"/>
    </source>
</evidence>
<evidence type="ECO:0000313" key="4">
    <source>
        <dbReference type="EMBL" id="GMH30679.1"/>
    </source>
</evidence>
<dbReference type="Pfam" id="PF26213">
    <property type="entry name" value="TYRAAT1_C"/>
    <property type="match status" value="1"/>
</dbReference>
<protein>
    <recommendedName>
        <fullName evidence="3">Prephenate/arogenate dehydrogenase domain-containing protein</fullName>
    </recommendedName>
</protein>
<evidence type="ECO:0000256" key="1">
    <source>
        <dbReference type="ARBA" id="ARBA00023002"/>
    </source>
</evidence>
<dbReference type="SUPFAM" id="SSF51735">
    <property type="entry name" value="NAD(P)-binding Rossmann-fold domains"/>
    <property type="match status" value="1"/>
</dbReference>
<dbReference type="InterPro" id="IPR045011">
    <property type="entry name" value="TYRAAT1/2"/>
</dbReference>